<comment type="caution">
    <text evidence="1">The sequence shown here is derived from an EMBL/GenBank/DDBJ whole genome shotgun (WGS) entry which is preliminary data.</text>
</comment>
<accession>A0ABU8EP05</accession>
<gene>
    <name evidence="1" type="ORF">WAE96_02710</name>
</gene>
<evidence type="ECO:0000313" key="2">
    <source>
        <dbReference type="Proteomes" id="UP001382455"/>
    </source>
</evidence>
<reference evidence="1 2" key="1">
    <citation type="submission" date="2023-12" db="EMBL/GenBank/DDBJ databases">
        <title>Friends and Foes: Symbiotic and Algicidal bacterial influence on Karenia brevis blooms.</title>
        <authorList>
            <person name="Fei C."/>
            <person name="Mohamed A.R."/>
            <person name="Booker A."/>
            <person name="Arshad M."/>
            <person name="Klass S."/>
            <person name="Ahn S."/>
            <person name="Gilbert P.M."/>
            <person name="Heil C.A."/>
            <person name="Martinez J.M."/>
            <person name="Amin S.A."/>
        </authorList>
    </citation>
    <scope>NUCLEOTIDE SEQUENCE [LARGE SCALE GENOMIC DNA]</scope>
    <source>
        <strain evidence="1 2">CE15</strain>
    </source>
</reference>
<dbReference type="InterPro" id="IPR011990">
    <property type="entry name" value="TPR-like_helical_dom_sf"/>
</dbReference>
<protein>
    <recommendedName>
        <fullName evidence="3">Tetratricopeptide repeat protein</fullName>
    </recommendedName>
</protein>
<organism evidence="1 2">
    <name type="scientific">Pseudoalteromonas spongiae</name>
    <dbReference type="NCBI Taxonomy" id="298657"/>
    <lineage>
        <taxon>Bacteria</taxon>
        <taxon>Pseudomonadati</taxon>
        <taxon>Pseudomonadota</taxon>
        <taxon>Gammaproteobacteria</taxon>
        <taxon>Alteromonadales</taxon>
        <taxon>Pseudoalteromonadaceae</taxon>
        <taxon>Pseudoalteromonas</taxon>
    </lineage>
</organism>
<name>A0ABU8EP05_9GAMM</name>
<dbReference type="SUPFAM" id="SSF48452">
    <property type="entry name" value="TPR-like"/>
    <property type="match status" value="1"/>
</dbReference>
<evidence type="ECO:0000313" key="1">
    <source>
        <dbReference type="EMBL" id="MEI4548617.1"/>
    </source>
</evidence>
<proteinExistence type="predicted"/>
<dbReference type="RefSeq" id="WP_336434517.1">
    <property type="nucleotide sequence ID" value="NZ_JBAWKS010000001.1"/>
</dbReference>
<evidence type="ECO:0008006" key="3">
    <source>
        <dbReference type="Google" id="ProtNLM"/>
    </source>
</evidence>
<keyword evidence="2" id="KW-1185">Reference proteome</keyword>
<dbReference type="Proteomes" id="UP001382455">
    <property type="component" value="Unassembled WGS sequence"/>
</dbReference>
<dbReference type="EMBL" id="JBAWKS010000001">
    <property type="protein sequence ID" value="MEI4548617.1"/>
    <property type="molecule type" value="Genomic_DNA"/>
</dbReference>
<sequence>MHDARLDPKFFYPQNVALIHRAANLLWTFSAKAQAQRLFVKGCQIAQVIPERLPTWRDTCLSAAYLALQQHGDKQLAVDAMEHLLSKEQVKDKQHIEYLMVLGELYRALDDNNKAKSTYP</sequence>